<dbReference type="PANTHER" id="PTHR30153:SF2">
    <property type="entry name" value="REPLICATIVE DNA HELICASE"/>
    <property type="match status" value="1"/>
</dbReference>
<organism evidence="5 6">
    <name type="scientific">Orientia tsutsugamushi str. UT144</name>
    <dbReference type="NCBI Taxonomy" id="1441384"/>
    <lineage>
        <taxon>Bacteria</taxon>
        <taxon>Pseudomonadati</taxon>
        <taxon>Pseudomonadota</taxon>
        <taxon>Alphaproteobacteria</taxon>
        <taxon>Rickettsiales</taxon>
        <taxon>Rickettsiaceae</taxon>
        <taxon>Rickettsieae</taxon>
        <taxon>Orientia</taxon>
    </lineage>
</organism>
<name>A0A0F3RIB1_ORITS</name>
<protein>
    <submittedName>
        <fullName evidence="5">DnaB-like helicase N terminal domain protein</fullName>
    </submittedName>
</protein>
<dbReference type="PATRIC" id="fig|1441384.3.peg.879"/>
<feature type="domain" description="DNA helicase DnaB-like N-terminal" evidence="4">
    <location>
        <begin position="9"/>
        <end position="110"/>
    </location>
</feature>
<dbReference type="EMBL" id="LAOR01000180">
    <property type="protein sequence ID" value="KJW06013.1"/>
    <property type="molecule type" value="Genomic_DNA"/>
</dbReference>
<keyword evidence="5" id="KW-0547">Nucleotide-binding</keyword>
<evidence type="ECO:0000256" key="1">
    <source>
        <dbReference type="ARBA" id="ARBA00022515"/>
    </source>
</evidence>
<dbReference type="InterPro" id="IPR016136">
    <property type="entry name" value="DNA_helicase_N/primase_C"/>
</dbReference>
<evidence type="ECO:0000256" key="3">
    <source>
        <dbReference type="ARBA" id="ARBA00023125"/>
    </source>
</evidence>
<keyword evidence="2" id="KW-0235">DNA replication</keyword>
<comment type="caution">
    <text evidence="5">The sequence shown here is derived from an EMBL/GenBank/DDBJ whole genome shotgun (WGS) entry which is preliminary data.</text>
</comment>
<dbReference type="Gene3D" id="1.10.860.10">
    <property type="entry name" value="DNAb Helicase, Chain A"/>
    <property type="match status" value="1"/>
</dbReference>
<dbReference type="GO" id="GO:0005829">
    <property type="term" value="C:cytosol"/>
    <property type="evidence" value="ECO:0007669"/>
    <property type="project" value="TreeGrafter"/>
</dbReference>
<dbReference type="SUPFAM" id="SSF48024">
    <property type="entry name" value="N-terminal domain of DnaB helicase"/>
    <property type="match status" value="1"/>
</dbReference>
<evidence type="ECO:0000313" key="6">
    <source>
        <dbReference type="Proteomes" id="UP000033580"/>
    </source>
</evidence>
<keyword evidence="3" id="KW-0238">DNA-binding</keyword>
<dbReference type="Proteomes" id="UP000033580">
    <property type="component" value="Unassembled WGS sequence"/>
</dbReference>
<reference evidence="5 6" key="1">
    <citation type="submission" date="2015-01" db="EMBL/GenBank/DDBJ databases">
        <title>Genome Sequencing of Rickettsiales.</title>
        <authorList>
            <person name="Daugherty S.C."/>
            <person name="Su Q."/>
            <person name="Abolude K."/>
            <person name="Beier-Sexton M."/>
            <person name="Carlyon J.A."/>
            <person name="Carter R."/>
            <person name="Day N.P."/>
            <person name="Dumler S.J."/>
            <person name="Dyachenko V."/>
            <person name="Godinez A."/>
            <person name="Kurtti T.J."/>
            <person name="Lichay M."/>
            <person name="Mullins K.E."/>
            <person name="Ott S."/>
            <person name="Pappas-Brown V."/>
            <person name="Paris D.H."/>
            <person name="Patel P."/>
            <person name="Richards A.L."/>
            <person name="Sadzewicz L."/>
            <person name="Sears K."/>
            <person name="Seidman D."/>
            <person name="Sengamalay N."/>
            <person name="Stenos J."/>
            <person name="Tallon L.J."/>
            <person name="Vincent G."/>
            <person name="Fraser C.M."/>
            <person name="Munderloh U."/>
            <person name="Dunning-Hotopp J.C."/>
        </authorList>
    </citation>
    <scope>NUCLEOTIDE SEQUENCE [LARGE SCALE GENOMIC DNA]</scope>
    <source>
        <strain evidence="5 6">UT144</strain>
    </source>
</reference>
<keyword evidence="5" id="KW-0378">Hydrolase</keyword>
<sequence>MEKDLAKIAPSNIQAEQMILGAILINNRALYNINDFLLPEHFYEPLHGKIYKSINLIISKGISATVISLKNMLGNELAFEEIGGVDYLAKLTTLALSIVNVNEYGKIVYDLALRRYLIEIGEKIVTNAYSSTLADLAISQIETAESQLYDLGARGTLSKGFTKLQTSIEESWTSISSAIKNKNSINGISSGLLDLDSKLGGFKNSDLIILAGSLQWVKLL</sequence>
<dbReference type="AlphaFoldDB" id="A0A0F3RIB1"/>
<keyword evidence="1" id="KW-0639">Primosome</keyword>
<proteinExistence type="predicted"/>
<accession>A0A0F3RIB1</accession>
<dbReference type="GO" id="GO:1990077">
    <property type="term" value="C:primosome complex"/>
    <property type="evidence" value="ECO:0007669"/>
    <property type="project" value="UniProtKB-KW"/>
</dbReference>
<dbReference type="GO" id="GO:0006269">
    <property type="term" value="P:DNA replication, synthesis of primer"/>
    <property type="evidence" value="ECO:0007669"/>
    <property type="project" value="UniProtKB-KW"/>
</dbReference>
<dbReference type="GO" id="GO:0003677">
    <property type="term" value="F:DNA binding"/>
    <property type="evidence" value="ECO:0007669"/>
    <property type="project" value="UniProtKB-KW"/>
</dbReference>
<dbReference type="Pfam" id="PF00772">
    <property type="entry name" value="DnaB"/>
    <property type="match status" value="1"/>
</dbReference>
<dbReference type="GO" id="GO:0005524">
    <property type="term" value="F:ATP binding"/>
    <property type="evidence" value="ECO:0007669"/>
    <property type="project" value="InterPro"/>
</dbReference>
<gene>
    <name evidence="5" type="ORF">OTUT144_1954</name>
</gene>
<keyword evidence="5" id="KW-0067">ATP-binding</keyword>
<dbReference type="InterPro" id="IPR036185">
    <property type="entry name" value="DNA_heli_DnaB-like_N_sf"/>
</dbReference>
<evidence type="ECO:0000313" key="5">
    <source>
        <dbReference type="EMBL" id="KJW06013.1"/>
    </source>
</evidence>
<keyword evidence="5" id="KW-0347">Helicase</keyword>
<dbReference type="PANTHER" id="PTHR30153">
    <property type="entry name" value="REPLICATIVE DNA HELICASE DNAB"/>
    <property type="match status" value="1"/>
</dbReference>
<evidence type="ECO:0000259" key="4">
    <source>
        <dbReference type="Pfam" id="PF00772"/>
    </source>
</evidence>
<dbReference type="InterPro" id="IPR007693">
    <property type="entry name" value="DNA_helicase_DnaB-like_N"/>
</dbReference>
<dbReference type="GO" id="GO:0003678">
    <property type="term" value="F:DNA helicase activity"/>
    <property type="evidence" value="ECO:0007669"/>
    <property type="project" value="InterPro"/>
</dbReference>
<evidence type="ECO:0000256" key="2">
    <source>
        <dbReference type="ARBA" id="ARBA00022705"/>
    </source>
</evidence>